<dbReference type="SUPFAM" id="SSF81296">
    <property type="entry name" value="E set domains"/>
    <property type="match status" value="1"/>
</dbReference>
<comment type="caution">
    <text evidence="9">The sequence shown here is derived from an EMBL/GenBank/DDBJ whole genome shotgun (WGS) entry which is preliminary data.</text>
</comment>
<accession>A0A5M6CZU0</accession>
<keyword evidence="5" id="KW-0808">Transferase</keyword>
<dbReference type="Proteomes" id="UP000324479">
    <property type="component" value="Unassembled WGS sequence"/>
</dbReference>
<evidence type="ECO:0000256" key="6">
    <source>
        <dbReference type="ARBA" id="ARBA00023277"/>
    </source>
</evidence>
<dbReference type="EMBL" id="VWOX01000012">
    <property type="protein sequence ID" value="KAA5540741.1"/>
    <property type="molecule type" value="Genomic_DNA"/>
</dbReference>
<dbReference type="Gene3D" id="3.20.20.80">
    <property type="entry name" value="Glycosidases"/>
    <property type="match status" value="1"/>
</dbReference>
<gene>
    <name evidence="9" type="ORF">FYK55_20375</name>
</gene>
<feature type="domain" description="Glycosyl hydrolase family 13 catalytic" evidence="8">
    <location>
        <begin position="120"/>
        <end position="510"/>
    </location>
</feature>
<evidence type="ECO:0000313" key="10">
    <source>
        <dbReference type="Proteomes" id="UP000324479"/>
    </source>
</evidence>
<dbReference type="GO" id="GO:0043169">
    <property type="term" value="F:cation binding"/>
    <property type="evidence" value="ECO:0007669"/>
    <property type="project" value="InterPro"/>
</dbReference>
<dbReference type="InterPro" id="IPR037439">
    <property type="entry name" value="Branching_enzy"/>
</dbReference>
<dbReference type="CDD" id="cd11325">
    <property type="entry name" value="AmyAc_GTHase"/>
    <property type="match status" value="1"/>
</dbReference>
<dbReference type="PIRSF" id="PIRSF000463">
    <property type="entry name" value="GlgB"/>
    <property type="match status" value="1"/>
</dbReference>
<dbReference type="SUPFAM" id="SSF51011">
    <property type="entry name" value="Glycosyl hydrolase domain"/>
    <property type="match status" value="1"/>
</dbReference>
<dbReference type="CDD" id="cd02855">
    <property type="entry name" value="E_set_GBE_prok_N"/>
    <property type="match status" value="1"/>
</dbReference>
<evidence type="ECO:0000256" key="4">
    <source>
        <dbReference type="ARBA" id="ARBA00012541"/>
    </source>
</evidence>
<dbReference type="Pfam" id="PF02806">
    <property type="entry name" value="Alpha-amylase_C"/>
    <property type="match status" value="1"/>
</dbReference>
<reference evidence="9 10" key="1">
    <citation type="submission" date="2019-08" db="EMBL/GenBank/DDBJ databases">
        <authorList>
            <person name="Dhanesh K."/>
            <person name="Kumar G."/>
            <person name="Sasikala C."/>
            <person name="Venkata Ramana C."/>
        </authorList>
    </citation>
    <scope>NUCLEOTIDE SEQUENCE [LARGE SCALE GENOMIC DNA]</scope>
    <source>
        <strain evidence="9 10">JC645</strain>
    </source>
</reference>
<keyword evidence="6" id="KW-0119">Carbohydrate metabolism</keyword>
<organism evidence="9 10">
    <name type="scientific">Roseiconus nitratireducens</name>
    <dbReference type="NCBI Taxonomy" id="2605748"/>
    <lineage>
        <taxon>Bacteria</taxon>
        <taxon>Pseudomonadati</taxon>
        <taxon>Planctomycetota</taxon>
        <taxon>Planctomycetia</taxon>
        <taxon>Pirellulales</taxon>
        <taxon>Pirellulaceae</taxon>
        <taxon>Roseiconus</taxon>
    </lineage>
</organism>
<evidence type="ECO:0000256" key="3">
    <source>
        <dbReference type="ARBA" id="ARBA00009000"/>
    </source>
</evidence>
<dbReference type="PANTHER" id="PTHR43651:SF11">
    <property type="entry name" value="MALTO-OLIGOSYLTREHALOSE TREHALOHYDROLASE"/>
    <property type="match status" value="1"/>
</dbReference>
<proteinExistence type="inferred from homology"/>
<dbReference type="Pfam" id="PF02922">
    <property type="entry name" value="CBM_48"/>
    <property type="match status" value="1"/>
</dbReference>
<dbReference type="Gene3D" id="2.60.40.1180">
    <property type="entry name" value="Golgi alpha-mannosidase II"/>
    <property type="match status" value="1"/>
</dbReference>
<evidence type="ECO:0000256" key="1">
    <source>
        <dbReference type="ARBA" id="ARBA00000826"/>
    </source>
</evidence>
<dbReference type="InterPro" id="IPR013780">
    <property type="entry name" value="Glyco_hydro_b"/>
</dbReference>
<dbReference type="InterPro" id="IPR013783">
    <property type="entry name" value="Ig-like_fold"/>
</dbReference>
<dbReference type="SMART" id="SM00642">
    <property type="entry name" value="Aamy"/>
    <property type="match status" value="1"/>
</dbReference>
<name>A0A5M6CZU0_9BACT</name>
<comment type="function">
    <text evidence="2">Catalyzes the formation of the alpha-1,6-glucosidic linkages in glycogen by scission of a 1,4-alpha-linked oligosaccharide from growing alpha-1,4-glucan chains and the subsequent attachment of the oligosaccharide to the alpha-1,6 position.</text>
</comment>
<keyword evidence="10" id="KW-1185">Reference proteome</keyword>
<dbReference type="Gene3D" id="2.60.40.10">
    <property type="entry name" value="Immunoglobulins"/>
    <property type="match status" value="1"/>
</dbReference>
<dbReference type="GO" id="GO:0003844">
    <property type="term" value="F:1,4-alpha-glucan branching enzyme activity"/>
    <property type="evidence" value="ECO:0007669"/>
    <property type="project" value="UniProtKB-EC"/>
</dbReference>
<dbReference type="GO" id="GO:0004553">
    <property type="term" value="F:hydrolase activity, hydrolyzing O-glycosyl compounds"/>
    <property type="evidence" value="ECO:0007669"/>
    <property type="project" value="InterPro"/>
</dbReference>
<dbReference type="SUPFAM" id="SSF51445">
    <property type="entry name" value="(Trans)glycosidases"/>
    <property type="match status" value="1"/>
</dbReference>
<dbReference type="RefSeq" id="WP_150078307.1">
    <property type="nucleotide sequence ID" value="NZ_VWOX01000012.1"/>
</dbReference>
<dbReference type="PANTHER" id="PTHR43651">
    <property type="entry name" value="1,4-ALPHA-GLUCAN-BRANCHING ENZYME"/>
    <property type="match status" value="1"/>
</dbReference>
<evidence type="ECO:0000313" key="9">
    <source>
        <dbReference type="EMBL" id="KAA5540741.1"/>
    </source>
</evidence>
<dbReference type="InterPro" id="IPR006047">
    <property type="entry name" value="GH13_cat_dom"/>
</dbReference>
<dbReference type="InterPro" id="IPR006048">
    <property type="entry name" value="A-amylase/branching_C"/>
</dbReference>
<evidence type="ECO:0000256" key="2">
    <source>
        <dbReference type="ARBA" id="ARBA00002953"/>
    </source>
</evidence>
<dbReference type="InterPro" id="IPR014756">
    <property type="entry name" value="Ig_E-set"/>
</dbReference>
<comment type="catalytic activity">
    <reaction evidence="1">
        <text>Transfers a segment of a (1-&gt;4)-alpha-D-glucan chain to a primary hydroxy group in a similar glucan chain.</text>
        <dbReference type="EC" id="2.4.1.18"/>
    </reaction>
</comment>
<comment type="similarity">
    <text evidence="3">Belongs to the glycosyl hydrolase 13 family. GlgB subfamily.</text>
</comment>
<dbReference type="AlphaFoldDB" id="A0A5M6CZU0"/>
<dbReference type="Pfam" id="PF00128">
    <property type="entry name" value="Alpha-amylase"/>
    <property type="match status" value="1"/>
</dbReference>
<evidence type="ECO:0000259" key="8">
    <source>
        <dbReference type="SMART" id="SM00642"/>
    </source>
</evidence>
<protein>
    <recommendedName>
        <fullName evidence="4">1,4-alpha-glucan branching enzyme</fullName>
        <ecNumber evidence="4">2.4.1.18</ecNumber>
    </recommendedName>
</protein>
<dbReference type="EC" id="2.4.1.18" evidence="4"/>
<dbReference type="InterPro" id="IPR017853">
    <property type="entry name" value="GH"/>
</dbReference>
<dbReference type="InterPro" id="IPR004193">
    <property type="entry name" value="Glyco_hydro_13_N"/>
</dbReference>
<dbReference type="InterPro" id="IPR044143">
    <property type="entry name" value="GlgB_N_E_set_prok"/>
</dbReference>
<evidence type="ECO:0000256" key="5">
    <source>
        <dbReference type="ARBA" id="ARBA00022679"/>
    </source>
</evidence>
<sequence length="617" mass="69774">MSEPSLRPGLGAIPYTGGTTFRVWAPHAPWVRVAGTFNGWDPTATPLAPEGGGHWSADVPGVVVGDEYRYVIGDLNHWRVDPRALDVTHSAGNGVVWKSSYQWQVNDFDMPPWNELVVYELHAKSFPPQPVPSEQVFRALAQSLNYLRELGINAIELMPSKEFPGDDSWGYNPTHVFALEDSYGGPDALKALIDEAHRLGIAVFLDVVYQHFGGDSSGGGDLKHSLWQFDGWFQHDNGHEMGGIYFYNDWRAQTEVGSRPDYGRQEVRRFIRDNALMWLEEYRIDGLRLDKVSGIRNARCYDDVPADDPTNLGGWGWNLLRWINDEVDHRQSWKPIIAEDMQDNSRITQSTSEGGAGFDCQWDAKFHHTLRAALVTVNDQDRDVGAVAAMIGRRFNENALHRVIYTESHDEAGDLEGDADGKQRLPEHIWPGNADSWHSKKRSTLGAAVVFTSPGIPMIFQGQEMLEWIQFSGFSRMDWTKRDRFSGIVNLYQDLMHLRRNWFNNTRGLRGHHTDVFHVNPTDKVIAFRRHESDQGGPGDDVVVVLNFANRAYADYRIGFPREGTWHVRFNSDWQGYSPDFGNHHSGAAYAHPGWRDKQSFEGGVGIGPYTAIILSQ</sequence>
<dbReference type="GO" id="GO:0005978">
    <property type="term" value="P:glycogen biosynthetic process"/>
    <property type="evidence" value="ECO:0007669"/>
    <property type="project" value="InterPro"/>
</dbReference>
<feature type="active site" description="Nucleophile" evidence="7">
    <location>
        <position position="290"/>
    </location>
</feature>
<evidence type="ECO:0000256" key="7">
    <source>
        <dbReference type="PIRSR" id="PIRSR000463-1"/>
    </source>
</evidence>
<feature type="active site" description="Proton donor" evidence="7">
    <location>
        <position position="339"/>
    </location>
</feature>